<evidence type="ECO:0000259" key="11">
    <source>
        <dbReference type="PROSITE" id="PS51194"/>
    </source>
</evidence>
<dbReference type="Pfam" id="PF00176">
    <property type="entry name" value="SNF2-rel_dom"/>
    <property type="match status" value="1"/>
</dbReference>
<evidence type="ECO:0000313" key="12">
    <source>
        <dbReference type="EMBL" id="CAF3887897.1"/>
    </source>
</evidence>
<feature type="compositionally biased region" description="Pro residues" evidence="9">
    <location>
        <begin position="1082"/>
        <end position="1097"/>
    </location>
</feature>
<evidence type="ECO:0000256" key="5">
    <source>
        <dbReference type="ARBA" id="ARBA00022806"/>
    </source>
</evidence>
<evidence type="ECO:0000256" key="9">
    <source>
        <dbReference type="SAM" id="MobiDB-lite"/>
    </source>
</evidence>
<dbReference type="SUPFAM" id="SSF101447">
    <property type="entry name" value="Formin homology 2 domain (FH2 domain)"/>
    <property type="match status" value="1"/>
</dbReference>
<evidence type="ECO:0000256" key="8">
    <source>
        <dbReference type="ARBA" id="ARBA00023242"/>
    </source>
</evidence>
<feature type="region of interest" description="Disordered" evidence="9">
    <location>
        <begin position="1518"/>
        <end position="1554"/>
    </location>
</feature>
<keyword evidence="5" id="KW-0347">Helicase</keyword>
<dbReference type="SMART" id="SM00490">
    <property type="entry name" value="HELICc"/>
    <property type="match status" value="1"/>
</dbReference>
<reference evidence="12" key="1">
    <citation type="submission" date="2021-02" db="EMBL/GenBank/DDBJ databases">
        <authorList>
            <person name="Nowell W R."/>
        </authorList>
    </citation>
    <scope>NUCLEOTIDE SEQUENCE</scope>
</reference>
<feature type="compositionally biased region" description="Basic and acidic residues" evidence="9">
    <location>
        <begin position="71"/>
        <end position="81"/>
    </location>
</feature>
<evidence type="ECO:0008006" key="14">
    <source>
        <dbReference type="Google" id="ProtNLM"/>
    </source>
</evidence>
<dbReference type="SUPFAM" id="SSF52540">
    <property type="entry name" value="P-loop containing nucleoside triphosphate hydrolases"/>
    <property type="match status" value="2"/>
</dbReference>
<dbReference type="GO" id="GO:0004386">
    <property type="term" value="F:helicase activity"/>
    <property type="evidence" value="ECO:0007669"/>
    <property type="project" value="UniProtKB-KW"/>
</dbReference>
<dbReference type="InterPro" id="IPR044574">
    <property type="entry name" value="ARIP4-like"/>
</dbReference>
<accession>A0A819GLJ8</accession>
<keyword evidence="6" id="KW-0067">ATP-binding</keyword>
<dbReference type="InterPro" id="IPR014001">
    <property type="entry name" value="Helicase_ATP-bd"/>
</dbReference>
<organism evidence="12 13">
    <name type="scientific">Rotaria sordida</name>
    <dbReference type="NCBI Taxonomy" id="392033"/>
    <lineage>
        <taxon>Eukaryota</taxon>
        <taxon>Metazoa</taxon>
        <taxon>Spiralia</taxon>
        <taxon>Gnathifera</taxon>
        <taxon>Rotifera</taxon>
        <taxon>Eurotatoria</taxon>
        <taxon>Bdelloidea</taxon>
        <taxon>Philodinida</taxon>
        <taxon>Philodinidae</taxon>
        <taxon>Rotaria</taxon>
    </lineage>
</organism>
<protein>
    <recommendedName>
        <fullName evidence="14">Helicase ARIP4-like</fullName>
    </recommendedName>
</protein>
<dbReference type="InterPro" id="IPR027417">
    <property type="entry name" value="P-loop_NTPase"/>
</dbReference>
<name>A0A819GLJ8_9BILA</name>
<keyword evidence="4" id="KW-0378">Hydrolase</keyword>
<evidence type="ECO:0000313" key="13">
    <source>
        <dbReference type="Proteomes" id="UP000663836"/>
    </source>
</evidence>
<evidence type="ECO:0000256" key="6">
    <source>
        <dbReference type="ARBA" id="ARBA00022840"/>
    </source>
</evidence>
<dbReference type="Gene3D" id="1.20.120.850">
    <property type="entry name" value="SWI2/SNF2 ATPases, N-terminal domain"/>
    <property type="match status" value="1"/>
</dbReference>
<evidence type="ECO:0000256" key="2">
    <source>
        <dbReference type="ARBA" id="ARBA00007025"/>
    </source>
</evidence>
<dbReference type="PROSITE" id="PS51192">
    <property type="entry name" value="HELICASE_ATP_BIND_1"/>
    <property type="match status" value="1"/>
</dbReference>
<keyword evidence="7" id="KW-0238">DNA-binding</keyword>
<dbReference type="SMART" id="SM00487">
    <property type="entry name" value="DEXDc"/>
    <property type="match status" value="1"/>
</dbReference>
<dbReference type="Gene3D" id="3.40.50.300">
    <property type="entry name" value="P-loop containing nucleotide triphosphate hydrolases"/>
    <property type="match status" value="2"/>
</dbReference>
<dbReference type="InterPro" id="IPR001650">
    <property type="entry name" value="Helicase_C-like"/>
</dbReference>
<feature type="region of interest" description="Disordered" evidence="9">
    <location>
        <begin position="174"/>
        <end position="196"/>
    </location>
</feature>
<evidence type="ECO:0000256" key="7">
    <source>
        <dbReference type="ARBA" id="ARBA00023125"/>
    </source>
</evidence>
<dbReference type="InterPro" id="IPR038718">
    <property type="entry name" value="SNF2-like_sf"/>
</dbReference>
<dbReference type="PROSITE" id="PS51194">
    <property type="entry name" value="HELICASE_CTER"/>
    <property type="match status" value="1"/>
</dbReference>
<comment type="subcellular location">
    <subcellularLocation>
        <location evidence="1">Nucleus</location>
    </subcellularLocation>
</comment>
<dbReference type="InterPro" id="IPR049730">
    <property type="entry name" value="SNF2/RAD54-like_C"/>
</dbReference>
<evidence type="ECO:0000256" key="1">
    <source>
        <dbReference type="ARBA" id="ARBA00004123"/>
    </source>
</evidence>
<evidence type="ECO:0000256" key="4">
    <source>
        <dbReference type="ARBA" id="ARBA00022801"/>
    </source>
</evidence>
<dbReference type="Gene3D" id="3.40.50.10810">
    <property type="entry name" value="Tandem AAA-ATPase domain"/>
    <property type="match status" value="1"/>
</dbReference>
<evidence type="ECO:0000256" key="3">
    <source>
        <dbReference type="ARBA" id="ARBA00022741"/>
    </source>
</evidence>
<feature type="region of interest" description="Disordered" evidence="9">
    <location>
        <begin position="49"/>
        <end position="88"/>
    </location>
</feature>
<dbReference type="GO" id="GO:0005634">
    <property type="term" value="C:nucleus"/>
    <property type="evidence" value="ECO:0007669"/>
    <property type="project" value="UniProtKB-SubCell"/>
</dbReference>
<feature type="compositionally biased region" description="Polar residues" evidence="9">
    <location>
        <begin position="1545"/>
        <end position="1554"/>
    </location>
</feature>
<evidence type="ECO:0000259" key="10">
    <source>
        <dbReference type="PROSITE" id="PS51192"/>
    </source>
</evidence>
<comment type="caution">
    <text evidence="12">The sequence shown here is derived from an EMBL/GenBank/DDBJ whole genome shotgun (WGS) entry which is preliminary data.</text>
</comment>
<feature type="domain" description="Helicase C-terminal" evidence="11">
    <location>
        <begin position="705"/>
        <end position="865"/>
    </location>
</feature>
<feature type="domain" description="Helicase ATP-binding" evidence="10">
    <location>
        <begin position="271"/>
        <end position="491"/>
    </location>
</feature>
<sequence length="1802" mass="207570">MVDSLQIDTFDNWFLNMNETVNDNTNQTSSASSFLSSLPVLSSNESYLPITDVPSLSNNEEENKIKKRKNEQKTDLNENKKSKQAPSYMRRNIRHLLTNDQLQVDTLSALKAEQDRLRRLEEINQHFYPMYTHTSTNNSNQLKKIINEQECIVLDDDENEQANLSTLNINLDTSTRRVDNDDGDDDSDSDVQSINGDTDFVNDKLSKRLQHLHVDDRVNIPDHNGNILININHPSDDPDLYIPKHLCSILKPHQIGGIRFMYDNIVESLQRFQTTPGLGCILAHSMGCGKTLQIITFIDTLLRYTTAKSVLVVVPINTIQNWASEFNRWCPLNDPNIEYKRSFQLYILNEISKKFDQRAQIVQNWSQTGGTLIIGYEMFRLMVTKKYSQTGTLIKSNNYNKKVNISSPSTSLTLALEDNEKILQTMEDIRNALISSDLVICDEGHRIKNHQASVAMALKLIKTQRRIVLTGYPLQNNLIEYWCMVDFVRPNYLGSKQEFCNMFERPIINGQCVDSTSEDEQIMRARAHVLHSLLEGFIQRRGHDVLQADLPPKTEYVMLLKLSSVQRQLYMKFLEAVGALSNSSERTLNPLRAFAICCKIWNHADVLYKFVRDRQDGSDVDLDLEIDQNSNTTKTKSNNRLTLNNRVSPISPLPTTTAMNQIYEGQTSMYLTDKKEFDYDFANSILNSYICGQLSNGIKFEVALTIIDLSIKAGDKVLLFSQSLLSLNKLEEFLSQRQIPGTEQKWQKNLNYYRLDGSTNSLEREKLINAFNAPNSNAKLFLLSTRAGCLGINLVSANRVIVMDVSWNPCLDAQAICRIYRYGQKKHCYIYRLIADFTMEKRIYDRQIAKQGMSHRVVDELQPQNQFTGQEVRNLIHFAAEEEPTVPDLITKIDEISDDSILLSICKQYPQSITKIPFTHESLLLDQKEYQLTSAEKRRAQKEYQYEKRMKTYLNRSRFNSSRYSSFMNNNSRYLNENIQPSNYSNLPTIESRYPIYNNYQTPNQKLEELKQKGITIQLLTLQSPLEVQMNGFERGIIPAGVKVHLIKSHQGSYIRTPDGKFFAIRQSTSTEIMNPKSIPVALPPPPPPLPPPPPPSTSSYDLLDELLLDSSSLPSTNLSSSSLTDNLNDEIDLLFDDLNVTLPPSSSTFENINLWDNDCFQQNNFDLDLFLNQSNISVSSNNINNNNNNNNNNNRSKDDIDLFPESIIYFYPAKEDLMRQKLVDCGEIIGLIQYFKYDLFSSIPKEFNFKKSFVICQHYGRHCAFLVLSKDRFTSDEANIHLNHILQLFNMLYGTFNHIQSTYSDIHQIRMYLKQTLTPITEYIFNENRSIKNLFSTIDYAPLKQNNRQCLFNIKHLLNHLQSKYEIKDGLFAYEKRILYSTLDSDTTFYLQYLAQIQIGILLADEVLYLIHSIANEIYIPLEPETKLNNGVSLIRIYIRRPLSMQPILNTINVKTKQDTNLQIPSEPINIIMPLLLEKNETSSLNIHLNSTDDSLSSGIQRQFDLVIQKDLSDSLGETTSFDTDRPKDSSSPNKTKINGIIPSVNNKESTSMKQFSKDEFNSIFSSKSQNELLSDSQKRRHEYERSNSIVSLKIDKESLNFNDSIDKVTIVPIDKDDYENDFSQEDIICLPLMSSISNFHRTRQRTHSNPFDFNDVEHNDSDHCERHAKWDDVSEKNDETERDELVLYVQRNSRMMFAGIMEKHLLSEEYLQKLWCLMVTEMADMDREIQVIPTAGEISKHNVDIKFQFNGNTHQAQFERLLDINNRCYYKTPSSDHACMAFSARTKLNQSPERKMIGLS</sequence>
<proteinExistence type="inferred from homology"/>
<dbReference type="Pfam" id="PF00271">
    <property type="entry name" value="Helicase_C"/>
    <property type="match status" value="1"/>
</dbReference>
<keyword evidence="8" id="KW-0539">Nucleus</keyword>
<dbReference type="EMBL" id="CAJOBD010002519">
    <property type="protein sequence ID" value="CAF3887897.1"/>
    <property type="molecule type" value="Genomic_DNA"/>
</dbReference>
<dbReference type="PANTHER" id="PTHR45797">
    <property type="entry name" value="RAD54-LIKE"/>
    <property type="match status" value="1"/>
</dbReference>
<comment type="similarity">
    <text evidence="2">Belongs to the SNF2/RAD54 helicase family.</text>
</comment>
<feature type="region of interest" description="Disordered" evidence="9">
    <location>
        <begin position="1075"/>
        <end position="1100"/>
    </location>
</feature>
<dbReference type="InterPro" id="IPR000330">
    <property type="entry name" value="SNF2_N"/>
</dbReference>
<gene>
    <name evidence="12" type="ORF">JBS370_LOCUS20204</name>
</gene>
<keyword evidence="3" id="KW-0547">Nucleotide-binding</keyword>
<dbReference type="GO" id="GO:0005524">
    <property type="term" value="F:ATP binding"/>
    <property type="evidence" value="ECO:0007669"/>
    <property type="project" value="UniProtKB-KW"/>
</dbReference>
<dbReference type="Proteomes" id="UP000663836">
    <property type="component" value="Unassembled WGS sequence"/>
</dbReference>
<dbReference type="PANTHER" id="PTHR45797:SF1">
    <property type="entry name" value="HELICASE ARIP4"/>
    <property type="match status" value="1"/>
</dbReference>
<dbReference type="GO" id="GO:0016887">
    <property type="term" value="F:ATP hydrolysis activity"/>
    <property type="evidence" value="ECO:0007669"/>
    <property type="project" value="InterPro"/>
</dbReference>
<dbReference type="GO" id="GO:0003677">
    <property type="term" value="F:DNA binding"/>
    <property type="evidence" value="ECO:0007669"/>
    <property type="project" value="UniProtKB-KW"/>
</dbReference>
<dbReference type="CDD" id="cd18793">
    <property type="entry name" value="SF2_C_SNF"/>
    <property type="match status" value="1"/>
</dbReference>